<feature type="domain" description="PID" evidence="4">
    <location>
        <begin position="928"/>
        <end position="1049"/>
    </location>
</feature>
<evidence type="ECO:0000256" key="3">
    <source>
        <dbReference type="SAM" id="MobiDB-lite"/>
    </source>
</evidence>
<dbReference type="Gene3D" id="2.30.29.30">
    <property type="entry name" value="Pleckstrin-homology domain (PH domain)/Phosphotyrosine-binding domain (PTB)"/>
    <property type="match status" value="1"/>
</dbReference>
<dbReference type="Pfam" id="PF00640">
    <property type="entry name" value="PID"/>
    <property type="match status" value="1"/>
</dbReference>
<feature type="region of interest" description="Disordered" evidence="3">
    <location>
        <begin position="834"/>
        <end position="914"/>
    </location>
</feature>
<reference evidence="6" key="1">
    <citation type="submission" date="2016-11" db="UniProtKB">
        <authorList>
            <consortium name="WormBaseParasite"/>
        </authorList>
    </citation>
    <scope>IDENTIFICATION</scope>
</reference>
<dbReference type="SUPFAM" id="SSF50729">
    <property type="entry name" value="PH domain-like"/>
    <property type="match status" value="1"/>
</dbReference>
<dbReference type="InterPro" id="IPR012317">
    <property type="entry name" value="Poly(ADP-ribose)pol_cat_dom"/>
</dbReference>
<evidence type="ECO:0000256" key="1">
    <source>
        <dbReference type="ARBA" id="ARBA00022737"/>
    </source>
</evidence>
<dbReference type="PROSITE" id="PS01179">
    <property type="entry name" value="PID"/>
    <property type="match status" value="1"/>
</dbReference>
<evidence type="ECO:0000313" key="5">
    <source>
        <dbReference type="Proteomes" id="UP000095280"/>
    </source>
</evidence>
<dbReference type="Gene3D" id="3.90.228.10">
    <property type="match status" value="1"/>
</dbReference>
<accession>A0A1I8HW77</accession>
<dbReference type="PANTHER" id="PTHR24174:SF1">
    <property type="entry name" value="IP14385P"/>
    <property type="match status" value="1"/>
</dbReference>
<dbReference type="SUPFAM" id="SSF47769">
    <property type="entry name" value="SAM/Pointed domain"/>
    <property type="match status" value="1"/>
</dbReference>
<protein>
    <submittedName>
        <fullName evidence="6">PID domain-containing protein</fullName>
    </submittedName>
</protein>
<keyword evidence="1" id="KW-0677">Repeat</keyword>
<evidence type="ECO:0000256" key="2">
    <source>
        <dbReference type="ARBA" id="ARBA00023043"/>
    </source>
</evidence>
<evidence type="ECO:0000259" key="4">
    <source>
        <dbReference type="PROSITE" id="PS01179"/>
    </source>
</evidence>
<feature type="compositionally biased region" description="Basic and acidic residues" evidence="3">
    <location>
        <begin position="895"/>
        <end position="912"/>
    </location>
</feature>
<name>A0A1I8HW77_9PLAT</name>
<dbReference type="SUPFAM" id="SSF56399">
    <property type="entry name" value="ADP-ribosylation"/>
    <property type="match status" value="1"/>
</dbReference>
<dbReference type="GO" id="GO:0005829">
    <property type="term" value="C:cytosol"/>
    <property type="evidence" value="ECO:0007669"/>
    <property type="project" value="TreeGrafter"/>
</dbReference>
<dbReference type="InterPro" id="IPR033635">
    <property type="entry name" value="ANKS1/Caskin"/>
</dbReference>
<dbReference type="InterPro" id="IPR011993">
    <property type="entry name" value="PH-like_dom_sf"/>
</dbReference>
<evidence type="ECO:0000313" key="6">
    <source>
        <dbReference type="WBParaSite" id="maker-uti_cns_0008282-snap-gene-0.2-mRNA-1"/>
    </source>
</evidence>
<dbReference type="WBParaSite" id="maker-uti_cns_0008282-snap-gene-0.2-mRNA-1">
    <property type="protein sequence ID" value="maker-uti_cns_0008282-snap-gene-0.2-mRNA-1"/>
    <property type="gene ID" value="maker-uti_cns_0008282-snap-gene-0.2"/>
</dbReference>
<dbReference type="SMART" id="SM00462">
    <property type="entry name" value="PTB"/>
    <property type="match status" value="1"/>
</dbReference>
<dbReference type="Proteomes" id="UP000095280">
    <property type="component" value="Unplaced"/>
</dbReference>
<keyword evidence="5" id="KW-1185">Reference proteome</keyword>
<dbReference type="Pfam" id="PF00644">
    <property type="entry name" value="PARP"/>
    <property type="match status" value="1"/>
</dbReference>
<dbReference type="Gene3D" id="1.10.150.50">
    <property type="entry name" value="Transcription Factor, Ets-1"/>
    <property type="match status" value="2"/>
</dbReference>
<proteinExistence type="predicted"/>
<feature type="compositionally biased region" description="Polar residues" evidence="3">
    <location>
        <begin position="842"/>
        <end position="855"/>
    </location>
</feature>
<feature type="compositionally biased region" description="Basic residues" evidence="3">
    <location>
        <begin position="885"/>
        <end position="894"/>
    </location>
</feature>
<dbReference type="InterPro" id="IPR006020">
    <property type="entry name" value="PTB/PI_dom"/>
</dbReference>
<dbReference type="AlphaFoldDB" id="A0A1I8HW77"/>
<organism evidence="5 6">
    <name type="scientific">Macrostomum lignano</name>
    <dbReference type="NCBI Taxonomy" id="282301"/>
    <lineage>
        <taxon>Eukaryota</taxon>
        <taxon>Metazoa</taxon>
        <taxon>Spiralia</taxon>
        <taxon>Lophotrochozoa</taxon>
        <taxon>Platyhelminthes</taxon>
        <taxon>Rhabditophora</taxon>
        <taxon>Macrostomorpha</taxon>
        <taxon>Macrostomida</taxon>
        <taxon>Macrostomidae</taxon>
        <taxon>Macrostomum</taxon>
    </lineage>
</organism>
<keyword evidence="2" id="KW-0040">ANK repeat</keyword>
<dbReference type="GO" id="GO:0003950">
    <property type="term" value="F:NAD+ poly-ADP-ribosyltransferase activity"/>
    <property type="evidence" value="ECO:0007669"/>
    <property type="project" value="InterPro"/>
</dbReference>
<feature type="compositionally biased region" description="Polar residues" evidence="3">
    <location>
        <begin position="865"/>
        <end position="884"/>
    </location>
</feature>
<sequence>ENSSLGRNLHDFSCSWCLLSLTTSSIAAVFISKTFNFFFHFLHHGCCCCDQYLMSVQMKHKATSYHVDNLLQRHFKPNVQHVGLILNRPLHWVVTFLALAFEQPLQQSLLVTASICIRVQESSSEDFCFDVKFCKALDSLVCSSCIFICSSWSNECEFFVKRRELRNFRPSEEIIMSSENGGKRGNEGGLPDFQLATLRSASRAPMRQLQGGVRLDKSKACGPAVDTWPGNENEEKKVRASGVAWRVLECSWREALMFVNLGGRNSKSEPASRGLDDVPPLEAIPADETNGKFGSVRVDWELPISRSTGVSLIVLKQFLYLQLVAFLTRQLDETGLPLQSRAFDSLTACWMRVQEHFTNRYMRTQQPSVYVSGIYELGARTQQIVKLPSKPASTSHRHRMLRDGFLLAPPSVSRVGRVRGRGIYFADVFAKSAAYCRREAAGGVRGRDNQLFALLAEVDTTDAHEVWPSGSLMDVETGDEVEKKAVLLEVLFINVAPDRQTTKTTKTDVENEDRPVVTVVGQQSPSADGDVQLLLQQLPKSGTGEKLQLSFLLATLADQLHRGVGGIVEALSAAAPIGIRAIRIVSQKIVRLTGMDRSTVWAEIDSILASMDPNRSSWISLLQHQQQHQQLSLKRQSDLSISASRDDASPLSEFANLNPRNSCLESEFNSRASEAARASVAAALIDFLVSLEDWATLNRLEETVPVLLNFGFDCASFINDVITEEDLQEMGILCPGQRRHILVAVLDLPKGIQTASLSASATVETFLQRLCLQQHLAAEFKELRHCLVDCLAGVTDRELNLKYQIHQLGHRRRILRCLSRLSLRSSPNLLLCQQQQQQQQQHGNRVSYNNSNSLDRTIDSKYPASRTQQSLPQETNKQPNQTLQIHRKRQKRKKESSMKQLDHRKSAFKPEVKPGWPHHPQVLLGGRVAYAVSYLGFRPVKDHTDRGEAECHMHHFRCKSADILKLPQISLSISCLGVKFVNPDNEMVITEHRITDIYFVSQDSSLRSNFAYIIRDSSSGTHYCHCFASHSGDAAVLIVNTLQEACSLADQLIEFNSRRTGQRRQQSDA</sequence>
<dbReference type="InterPro" id="IPR013761">
    <property type="entry name" value="SAM/pointed_sf"/>
</dbReference>
<dbReference type="PANTHER" id="PTHR24174">
    <property type="entry name" value="ANKYRIN REPEAT AND STERILE ALPHA MOTIF DOMAIN-CONTAINING PROTEIN 1"/>
    <property type="match status" value="1"/>
</dbReference>